<evidence type="ECO:0000259" key="1">
    <source>
        <dbReference type="Pfam" id="PF00350"/>
    </source>
</evidence>
<dbReference type="SUPFAM" id="SSF52540">
    <property type="entry name" value="P-loop containing nucleoside triphosphate hydrolases"/>
    <property type="match status" value="1"/>
</dbReference>
<dbReference type="Pfam" id="PF00350">
    <property type="entry name" value="Dynamin_N"/>
    <property type="match status" value="1"/>
</dbReference>
<dbReference type="RefSeq" id="WP_182838930.1">
    <property type="nucleotide sequence ID" value="NZ_BAAABQ010000073.1"/>
</dbReference>
<dbReference type="Proteomes" id="UP000517916">
    <property type="component" value="Unassembled WGS sequence"/>
</dbReference>
<comment type="caution">
    <text evidence="2">The sequence shown here is derived from an EMBL/GenBank/DDBJ whole genome shotgun (WGS) entry which is preliminary data.</text>
</comment>
<protein>
    <recommendedName>
        <fullName evidence="1">Dynamin N-terminal domain-containing protein</fullName>
    </recommendedName>
</protein>
<dbReference type="EMBL" id="JACJID010000004">
    <property type="protein sequence ID" value="MBA8928526.1"/>
    <property type="molecule type" value="Genomic_DNA"/>
</dbReference>
<organism evidence="2 3">
    <name type="scientific">Kutzneria viridogrisea</name>
    <dbReference type="NCBI Taxonomy" id="47990"/>
    <lineage>
        <taxon>Bacteria</taxon>
        <taxon>Bacillati</taxon>
        <taxon>Actinomycetota</taxon>
        <taxon>Actinomycetes</taxon>
        <taxon>Pseudonocardiales</taxon>
        <taxon>Pseudonocardiaceae</taxon>
        <taxon>Kutzneria</taxon>
    </lineage>
</organism>
<name>A0ABR6BNQ3_9PSEU</name>
<accession>A0ABR6BNQ3</accession>
<reference evidence="2 3" key="1">
    <citation type="submission" date="2020-08" db="EMBL/GenBank/DDBJ databases">
        <title>Genomic Encyclopedia of Archaeal and Bacterial Type Strains, Phase II (KMG-II): from individual species to whole genera.</title>
        <authorList>
            <person name="Goeker M."/>
        </authorList>
    </citation>
    <scope>NUCLEOTIDE SEQUENCE [LARGE SCALE GENOMIC DNA]</scope>
    <source>
        <strain evidence="2 3">DSM 43850</strain>
    </source>
</reference>
<sequence length="507" mass="55557">MSDEALRRRTAEAFERALRQLGGSPALEDARLSLRDAARQVTQPMRLALVGRISSGKSTLANALLGNEVVATGARELTYNVSWLRQVERGGRERLVVHLRGGGSQEWPLAELAVLSGNNEVLTSIDYLEVLLDNAELAAYDLVDTPGLDSHLGADQENTLRTLRLTASDVRRATISHAARAHAVVLVFCRGLAAGDEELMAEFQGAAFGAATPVTAVGALTKVELLWPQYPDPLGEGYRIAERMMTVSGARRMVYDLRPVASKVAEGAATLTEQEFADLLALAAGDPALLDRRLARGPFFASRPYEDLPVPARRRAQLLRRLDRYGVHLACGLIRAEGVDRLPQLRKLLLDRSGMTEFRRLLTGHFGNRADLIKLRQAVDQALALPARLDLGPVQRFTVEQAVAHLRQAELDEHGFAELRVLRQHYNGELRFDPADSAELARVTGEHGTSTAARLGLPEGSPPQLVRTRAADRIAHWSARAVDPAYSRATRQAAQVLVRSYERLITG</sequence>
<evidence type="ECO:0000313" key="2">
    <source>
        <dbReference type="EMBL" id="MBA8928526.1"/>
    </source>
</evidence>
<dbReference type="InterPro" id="IPR045063">
    <property type="entry name" value="Dynamin_N"/>
</dbReference>
<feature type="domain" description="Dynamin N-terminal" evidence="1">
    <location>
        <begin position="48"/>
        <end position="169"/>
    </location>
</feature>
<proteinExistence type="predicted"/>
<gene>
    <name evidence="2" type="ORF">BC739_005743</name>
</gene>
<dbReference type="Gene3D" id="3.40.50.300">
    <property type="entry name" value="P-loop containing nucleotide triphosphate hydrolases"/>
    <property type="match status" value="1"/>
</dbReference>
<keyword evidence="3" id="KW-1185">Reference proteome</keyword>
<evidence type="ECO:0000313" key="3">
    <source>
        <dbReference type="Proteomes" id="UP000517916"/>
    </source>
</evidence>
<dbReference type="InterPro" id="IPR027417">
    <property type="entry name" value="P-loop_NTPase"/>
</dbReference>